<evidence type="ECO:0000259" key="2">
    <source>
        <dbReference type="Pfam" id="PF13240"/>
    </source>
</evidence>
<keyword evidence="1" id="KW-1133">Transmembrane helix</keyword>
<dbReference type="STRING" id="471855.Shel_01430"/>
<dbReference type="Pfam" id="PF13240">
    <property type="entry name" value="Zn_Ribbon_1"/>
    <property type="match status" value="1"/>
</dbReference>
<dbReference type="Proteomes" id="UP000002026">
    <property type="component" value="Chromosome"/>
</dbReference>
<reference evidence="3 4" key="1">
    <citation type="journal article" date="2009" name="Stand. Genomic Sci.">
        <title>Complete genome sequence of Slackia heliotrinireducens type strain (RHS 1).</title>
        <authorList>
            <person name="Pukall R."/>
            <person name="Lapidus A."/>
            <person name="Nolan M."/>
            <person name="Copeland A."/>
            <person name="Glavina Del Rio T."/>
            <person name="Lucas S."/>
            <person name="Chen F."/>
            <person name="Tice H."/>
            <person name="Cheng J.F."/>
            <person name="Chertkov O."/>
            <person name="Bruce D."/>
            <person name="Goodwin L."/>
            <person name="Kuske C."/>
            <person name="Brettin T."/>
            <person name="Detter J.C."/>
            <person name="Han C."/>
            <person name="Pitluck S."/>
            <person name="Pati A."/>
            <person name="Mavrommatis K."/>
            <person name="Ivanova N."/>
            <person name="Ovchinnikova G."/>
            <person name="Chen A."/>
            <person name="Palaniappan K."/>
            <person name="Schneider S."/>
            <person name="Rohde M."/>
            <person name="Chain P."/>
            <person name="D'haeseleer P."/>
            <person name="Goker M."/>
            <person name="Bristow J."/>
            <person name="Eisen J.A."/>
            <person name="Markowitz V."/>
            <person name="Kyrpides N.C."/>
            <person name="Klenk H.P."/>
            <person name="Hugenholtz P."/>
        </authorList>
    </citation>
    <scope>NUCLEOTIDE SEQUENCE [LARGE SCALE GENOMIC DNA]</scope>
    <source>
        <strain evidence="4">ATCC 29202 / DSM 20476 / NCTC 11029 / RHS 1</strain>
    </source>
</reference>
<accession>C7N1C4</accession>
<evidence type="ECO:0000313" key="4">
    <source>
        <dbReference type="Proteomes" id="UP000002026"/>
    </source>
</evidence>
<gene>
    <name evidence="3" type="ordered locus">Shel_01430</name>
</gene>
<keyword evidence="1" id="KW-0472">Membrane</keyword>
<dbReference type="InterPro" id="IPR026870">
    <property type="entry name" value="Zinc_ribbon_dom"/>
</dbReference>
<evidence type="ECO:0000313" key="3">
    <source>
        <dbReference type="EMBL" id="ACV21216.1"/>
    </source>
</evidence>
<feature type="transmembrane region" description="Helical" evidence="1">
    <location>
        <begin position="182"/>
        <end position="202"/>
    </location>
</feature>
<feature type="domain" description="Zinc-ribbon" evidence="2">
    <location>
        <begin position="2"/>
        <end position="23"/>
    </location>
</feature>
<dbReference type="EMBL" id="CP001684">
    <property type="protein sequence ID" value="ACV21216.1"/>
    <property type="molecule type" value="Genomic_DNA"/>
</dbReference>
<dbReference type="RefSeq" id="WP_012797327.1">
    <property type="nucleotide sequence ID" value="NC_013165.1"/>
</dbReference>
<keyword evidence="1" id="KW-0812">Transmembrane</keyword>
<feature type="transmembrane region" description="Helical" evidence="1">
    <location>
        <begin position="142"/>
        <end position="162"/>
    </location>
</feature>
<organism evidence="3 4">
    <name type="scientific">Slackia heliotrinireducens (strain ATCC 29202 / DSM 20476 / NCTC 11029 / RHS 1)</name>
    <name type="common">Peptococcus heliotrinreducens</name>
    <dbReference type="NCBI Taxonomy" id="471855"/>
    <lineage>
        <taxon>Bacteria</taxon>
        <taxon>Bacillati</taxon>
        <taxon>Actinomycetota</taxon>
        <taxon>Coriobacteriia</taxon>
        <taxon>Eggerthellales</taxon>
        <taxon>Eggerthellaceae</taxon>
        <taxon>Slackia</taxon>
    </lineage>
</organism>
<keyword evidence="4" id="KW-1185">Reference proteome</keyword>
<evidence type="ECO:0000256" key="1">
    <source>
        <dbReference type="SAM" id="Phobius"/>
    </source>
</evidence>
<dbReference type="AlphaFoldDB" id="C7N1C4"/>
<sequence length="214" mass="21716">MYCGKCGAEIRPGAAFCPACGAAVPARSGAAPAPAAVAKPVTPKRTSNRKPLGGSIAAAGFLAAVLLLAAAVAWVYFLVKSTPDAIGSFGMTYTRQGTAKAAMAFMAAGLVPMLLSCFGFLRCAGGLAIGAADAHPFRSARVWAALCLVISLVLLVACILMRDVHSTGRLMLVAAIATSFLYPSGVGTGLSLCSLLCLIHAASKSANLERGTIR</sequence>
<protein>
    <recommendedName>
        <fullName evidence="2">Zinc-ribbon domain-containing protein</fullName>
    </recommendedName>
</protein>
<dbReference type="KEGG" id="shi:Shel_01430"/>
<name>C7N1C4_SLAHD</name>
<dbReference type="HOGENOM" id="CLU_1288173_0_0_11"/>
<feature type="transmembrane region" description="Helical" evidence="1">
    <location>
        <begin position="52"/>
        <end position="79"/>
    </location>
</feature>
<feature type="transmembrane region" description="Helical" evidence="1">
    <location>
        <begin position="99"/>
        <end position="121"/>
    </location>
</feature>
<proteinExistence type="predicted"/>